<evidence type="ECO:0000256" key="6">
    <source>
        <dbReference type="SAM" id="Phobius"/>
    </source>
</evidence>
<feature type="transmembrane region" description="Helical" evidence="6">
    <location>
        <begin position="34"/>
        <end position="55"/>
    </location>
</feature>
<protein>
    <submittedName>
        <fullName evidence="7">ABC transporter permease</fullName>
    </submittedName>
</protein>
<feature type="transmembrane region" description="Helical" evidence="6">
    <location>
        <begin position="61"/>
        <end position="78"/>
    </location>
</feature>
<dbReference type="Pfam" id="PF02653">
    <property type="entry name" value="BPD_transp_2"/>
    <property type="match status" value="1"/>
</dbReference>
<feature type="transmembrane region" description="Helical" evidence="6">
    <location>
        <begin position="6"/>
        <end position="27"/>
    </location>
</feature>
<gene>
    <name evidence="7" type="ORF">GCM10011571_28910</name>
</gene>
<comment type="caution">
    <text evidence="7">The sequence shown here is derived from an EMBL/GenBank/DDBJ whole genome shotgun (WGS) entry which is preliminary data.</text>
</comment>
<evidence type="ECO:0000313" key="7">
    <source>
        <dbReference type="EMBL" id="GGE24954.1"/>
    </source>
</evidence>
<dbReference type="GO" id="GO:0022857">
    <property type="term" value="F:transmembrane transporter activity"/>
    <property type="evidence" value="ECO:0007669"/>
    <property type="project" value="InterPro"/>
</dbReference>
<keyword evidence="2" id="KW-1003">Cell membrane</keyword>
<reference evidence="7" key="2">
    <citation type="submission" date="2020-09" db="EMBL/GenBank/DDBJ databases">
        <authorList>
            <person name="Sun Q."/>
            <person name="Zhou Y."/>
        </authorList>
    </citation>
    <scope>NUCLEOTIDE SEQUENCE</scope>
    <source>
        <strain evidence="7">CGMCC 1.15179</strain>
    </source>
</reference>
<feature type="transmembrane region" description="Helical" evidence="6">
    <location>
        <begin position="245"/>
        <end position="266"/>
    </location>
</feature>
<evidence type="ECO:0000256" key="1">
    <source>
        <dbReference type="ARBA" id="ARBA00004651"/>
    </source>
</evidence>
<organism evidence="7 8">
    <name type="scientific">Marinithermofilum abyssi</name>
    <dbReference type="NCBI Taxonomy" id="1571185"/>
    <lineage>
        <taxon>Bacteria</taxon>
        <taxon>Bacillati</taxon>
        <taxon>Bacillota</taxon>
        <taxon>Bacilli</taxon>
        <taxon>Bacillales</taxon>
        <taxon>Thermoactinomycetaceae</taxon>
        <taxon>Marinithermofilum</taxon>
    </lineage>
</organism>
<keyword evidence="5 6" id="KW-0472">Membrane</keyword>
<feature type="transmembrane region" description="Helical" evidence="6">
    <location>
        <begin position="194"/>
        <end position="215"/>
    </location>
</feature>
<feature type="transmembrane region" description="Helical" evidence="6">
    <location>
        <begin position="142"/>
        <end position="163"/>
    </location>
</feature>
<dbReference type="Proteomes" id="UP000625210">
    <property type="component" value="Unassembled WGS sequence"/>
</dbReference>
<accession>A0A8J2VCB1</accession>
<sequence length="310" mass="32453">MLDVMANILQTTVLYSTPLVLAAMGGLFSERSGVVNIALEGLMTIGAFTAAVATLATGNPWLGLAAAMLSGVAFAWPHAAASIRFKADQVVSGVAINFLALGTSVYLVKHLYDSGQTPTVQETLKRMPIPGLDQIPVIGPSLFNAFPTTYIALVVSILSYIVLYRTPFGMRLRAVGEHPRAAETMGVNVVRMRYTAVLISGALAALGGAGLSIAIGSEFNQNTVAGQGFIALAALIFGKWHPFGALGAASFFGFAVALALMGQFFGLTQYVSSEVLNMLPYVLTILALAGFVGRAEAPAAIGKVYETDSR</sequence>
<evidence type="ECO:0000313" key="8">
    <source>
        <dbReference type="Proteomes" id="UP000625210"/>
    </source>
</evidence>
<evidence type="ECO:0000256" key="3">
    <source>
        <dbReference type="ARBA" id="ARBA00022692"/>
    </source>
</evidence>
<evidence type="ECO:0000256" key="5">
    <source>
        <dbReference type="ARBA" id="ARBA00023136"/>
    </source>
</evidence>
<dbReference type="PANTHER" id="PTHR43370:SF1">
    <property type="entry name" value="GUANOSINE ABC TRANSPORTER PERMEASE PROTEIN NUPQ"/>
    <property type="match status" value="1"/>
</dbReference>
<dbReference type="EMBL" id="BMHQ01000011">
    <property type="protein sequence ID" value="GGE24954.1"/>
    <property type="molecule type" value="Genomic_DNA"/>
</dbReference>
<comment type="subcellular location">
    <subcellularLocation>
        <location evidence="1">Cell membrane</location>
        <topology evidence="1">Multi-pass membrane protein</topology>
    </subcellularLocation>
</comment>
<reference evidence="7" key="1">
    <citation type="journal article" date="2014" name="Int. J. Syst. Evol. Microbiol.">
        <title>Complete genome sequence of Corynebacterium casei LMG S-19264T (=DSM 44701T), isolated from a smear-ripened cheese.</title>
        <authorList>
            <consortium name="US DOE Joint Genome Institute (JGI-PGF)"/>
            <person name="Walter F."/>
            <person name="Albersmeier A."/>
            <person name="Kalinowski J."/>
            <person name="Ruckert C."/>
        </authorList>
    </citation>
    <scope>NUCLEOTIDE SEQUENCE</scope>
    <source>
        <strain evidence="7">CGMCC 1.15179</strain>
    </source>
</reference>
<dbReference type="PANTHER" id="PTHR43370">
    <property type="entry name" value="SUGAR ABC TRANSPORTER INTEGRAL MEMBRANE PROTEIN-RELATED"/>
    <property type="match status" value="1"/>
</dbReference>
<keyword evidence="8" id="KW-1185">Reference proteome</keyword>
<keyword evidence="3 6" id="KW-0812">Transmembrane</keyword>
<keyword evidence="4 6" id="KW-1133">Transmembrane helix</keyword>
<feature type="transmembrane region" description="Helical" evidence="6">
    <location>
        <begin position="278"/>
        <end position="295"/>
    </location>
</feature>
<feature type="transmembrane region" description="Helical" evidence="6">
    <location>
        <begin position="221"/>
        <end position="238"/>
    </location>
</feature>
<proteinExistence type="predicted"/>
<dbReference type="CDD" id="cd06580">
    <property type="entry name" value="TM_PBP1_transp_TpRbsC_like"/>
    <property type="match status" value="1"/>
</dbReference>
<name>A0A8J2VCB1_9BACL</name>
<dbReference type="RefSeq" id="WP_188648606.1">
    <property type="nucleotide sequence ID" value="NZ_BMHQ01000011.1"/>
</dbReference>
<dbReference type="GO" id="GO:0005886">
    <property type="term" value="C:plasma membrane"/>
    <property type="evidence" value="ECO:0007669"/>
    <property type="project" value="UniProtKB-SubCell"/>
</dbReference>
<dbReference type="AlphaFoldDB" id="A0A8J2VCB1"/>
<dbReference type="InterPro" id="IPR001851">
    <property type="entry name" value="ABC_transp_permease"/>
</dbReference>
<evidence type="ECO:0000256" key="4">
    <source>
        <dbReference type="ARBA" id="ARBA00022989"/>
    </source>
</evidence>
<evidence type="ECO:0000256" key="2">
    <source>
        <dbReference type="ARBA" id="ARBA00022475"/>
    </source>
</evidence>
<feature type="transmembrane region" description="Helical" evidence="6">
    <location>
        <begin position="90"/>
        <end position="108"/>
    </location>
</feature>